<proteinExistence type="predicted"/>
<evidence type="ECO:0000313" key="2">
    <source>
        <dbReference type="Proteomes" id="UP001189429"/>
    </source>
</evidence>
<evidence type="ECO:0000313" key="1">
    <source>
        <dbReference type="EMBL" id="CAK0866555.1"/>
    </source>
</evidence>
<sequence>MMEANNCTVPSWELPHAITKVAAAAAAGAAAAGAMAAAAAVAKAAVAVGAEAGTMAAAAALCSRDLWRISRRWQVAVAARAALSCSLPGARAARERGAEGQLLAAAGAGAVWGGGALVLRAALGQPRTRGCPGSGLRLRSADGTSPMRGRCAAAVLRPRLLGAPVGRLALGPRVTGPLLSSGGEAPLPACRHTREWERSPVRLARRSSIGSTS</sequence>
<accession>A0ABN9V1V3</accession>
<comment type="caution">
    <text evidence="1">The sequence shown here is derived from an EMBL/GenBank/DDBJ whole genome shotgun (WGS) entry which is preliminary data.</text>
</comment>
<keyword evidence="2" id="KW-1185">Reference proteome</keyword>
<protein>
    <submittedName>
        <fullName evidence="1">Uncharacterized protein</fullName>
    </submittedName>
</protein>
<dbReference type="EMBL" id="CAUYUJ010016549">
    <property type="protein sequence ID" value="CAK0866555.1"/>
    <property type="molecule type" value="Genomic_DNA"/>
</dbReference>
<gene>
    <name evidence="1" type="ORF">PCOR1329_LOCUS53713</name>
</gene>
<name>A0ABN9V1V3_9DINO</name>
<dbReference type="Proteomes" id="UP001189429">
    <property type="component" value="Unassembled WGS sequence"/>
</dbReference>
<reference evidence="1" key="1">
    <citation type="submission" date="2023-10" db="EMBL/GenBank/DDBJ databases">
        <authorList>
            <person name="Chen Y."/>
            <person name="Shah S."/>
            <person name="Dougan E. K."/>
            <person name="Thang M."/>
            <person name="Chan C."/>
        </authorList>
    </citation>
    <scope>NUCLEOTIDE SEQUENCE [LARGE SCALE GENOMIC DNA]</scope>
</reference>
<organism evidence="1 2">
    <name type="scientific">Prorocentrum cordatum</name>
    <dbReference type="NCBI Taxonomy" id="2364126"/>
    <lineage>
        <taxon>Eukaryota</taxon>
        <taxon>Sar</taxon>
        <taxon>Alveolata</taxon>
        <taxon>Dinophyceae</taxon>
        <taxon>Prorocentrales</taxon>
        <taxon>Prorocentraceae</taxon>
        <taxon>Prorocentrum</taxon>
    </lineage>
</organism>